<feature type="domain" description="DUF4005" evidence="5">
    <location>
        <begin position="338"/>
        <end position="382"/>
    </location>
</feature>
<keyword evidence="1" id="KW-0112">Calmodulin-binding</keyword>
<name>A0AAV7EII0_ARIFI</name>
<dbReference type="CDD" id="cd23767">
    <property type="entry name" value="IQCD"/>
    <property type="match status" value="1"/>
</dbReference>
<comment type="subunit">
    <text evidence="3">Binds to multiple calmodulin (CaM) in the presence of Ca(2+) and CaM-like proteins.</text>
</comment>
<dbReference type="PROSITE" id="PS50096">
    <property type="entry name" value="IQ"/>
    <property type="match status" value="2"/>
</dbReference>
<dbReference type="Pfam" id="PF00612">
    <property type="entry name" value="IQ"/>
    <property type="match status" value="1"/>
</dbReference>
<dbReference type="AlphaFoldDB" id="A0AAV7EII0"/>
<dbReference type="PANTHER" id="PTHR32295:SF33">
    <property type="entry name" value="PROTEIN IQ-DOMAIN 21"/>
    <property type="match status" value="1"/>
</dbReference>
<evidence type="ECO:0000313" key="7">
    <source>
        <dbReference type="Proteomes" id="UP000825729"/>
    </source>
</evidence>
<feature type="region of interest" description="Disordered" evidence="4">
    <location>
        <begin position="374"/>
        <end position="461"/>
    </location>
</feature>
<evidence type="ECO:0000256" key="1">
    <source>
        <dbReference type="ARBA" id="ARBA00022860"/>
    </source>
</evidence>
<dbReference type="SMART" id="SM00015">
    <property type="entry name" value="IQ"/>
    <property type="match status" value="2"/>
</dbReference>
<dbReference type="InterPro" id="IPR000048">
    <property type="entry name" value="IQ_motif_EF-hand-BS"/>
</dbReference>
<feature type="compositionally biased region" description="Polar residues" evidence="4">
    <location>
        <begin position="424"/>
        <end position="443"/>
    </location>
</feature>
<feature type="compositionally biased region" description="Gly residues" evidence="4">
    <location>
        <begin position="398"/>
        <end position="414"/>
    </location>
</feature>
<gene>
    <name evidence="6" type="ORF">H6P81_014364</name>
</gene>
<feature type="compositionally biased region" description="Basic and acidic residues" evidence="4">
    <location>
        <begin position="19"/>
        <end position="43"/>
    </location>
</feature>
<dbReference type="PANTHER" id="PTHR32295">
    <property type="entry name" value="IQ-DOMAIN 5-RELATED"/>
    <property type="match status" value="1"/>
</dbReference>
<keyword evidence="7" id="KW-1185">Reference proteome</keyword>
<evidence type="ECO:0000256" key="2">
    <source>
        <dbReference type="ARBA" id="ARBA00024341"/>
    </source>
</evidence>
<sequence length="461" mass="51473">MGKKGNWFTSVKKVFRPASAKDSEKKKEGPDKGHQETQERLLAVEHFPAQNSPDATKEDSPTQSPVTEDRNHAMAVAMATAAAAEAAVAAAQAAAKVVRLAGYRRQCDDERAAIIIQSYYRGYLARRALRALKGLVRLQALVRGHYVRKQAQMTMRCMQALVRVQARVRARRLQLVQEKEETCVEEVQPQKKNHVYARNVDVDSWDSRQQSLDSIKADSQRKHEAAMRRERALAYAYTYQHQEQEQEQHWRSDPRKEAGFYGKEPDKQQWGWNWLERWMATQPWYARGHIPDTSYVTLTQTATDSTSEKTVEMDVSRPVNFSPTTAADSNRNRFPASVHNRGIDVDEGREEYSVVVPSYMATTQSAKAKFRNLGQGKQRVPQMGPPQWNSSTRSAASGGAGGGGGDSSSSGGGPAFYQAPRSPSPKTSGRVQSRRLNGYSPDSSGGDYTIIGGHVRRHDFG</sequence>
<reference evidence="6 7" key="1">
    <citation type="submission" date="2021-07" db="EMBL/GenBank/DDBJ databases">
        <title>The Aristolochia fimbriata genome: insights into angiosperm evolution, floral development and chemical biosynthesis.</title>
        <authorList>
            <person name="Jiao Y."/>
        </authorList>
    </citation>
    <scope>NUCLEOTIDE SEQUENCE [LARGE SCALE GENOMIC DNA]</scope>
    <source>
        <strain evidence="6">IBCAS-2021</strain>
        <tissue evidence="6">Leaf</tissue>
    </source>
</reference>
<feature type="region of interest" description="Disordered" evidence="4">
    <location>
        <begin position="1"/>
        <end position="68"/>
    </location>
</feature>
<dbReference type="Gene3D" id="1.20.5.190">
    <property type="match status" value="1"/>
</dbReference>
<proteinExistence type="inferred from homology"/>
<organism evidence="6 7">
    <name type="scientific">Aristolochia fimbriata</name>
    <name type="common">White veined hardy Dutchman's pipe vine</name>
    <dbReference type="NCBI Taxonomy" id="158543"/>
    <lineage>
        <taxon>Eukaryota</taxon>
        <taxon>Viridiplantae</taxon>
        <taxon>Streptophyta</taxon>
        <taxon>Embryophyta</taxon>
        <taxon>Tracheophyta</taxon>
        <taxon>Spermatophyta</taxon>
        <taxon>Magnoliopsida</taxon>
        <taxon>Magnoliidae</taxon>
        <taxon>Piperales</taxon>
        <taxon>Aristolochiaceae</taxon>
        <taxon>Aristolochia</taxon>
    </lineage>
</organism>
<dbReference type="GO" id="GO:0005516">
    <property type="term" value="F:calmodulin binding"/>
    <property type="evidence" value="ECO:0007669"/>
    <property type="project" value="UniProtKB-KW"/>
</dbReference>
<evidence type="ECO:0000313" key="6">
    <source>
        <dbReference type="EMBL" id="KAG9448236.1"/>
    </source>
</evidence>
<accession>A0AAV7EII0</accession>
<comment type="similarity">
    <text evidence="2">Belongs to the IQD family.</text>
</comment>
<comment type="caution">
    <text evidence="6">The sequence shown here is derived from an EMBL/GenBank/DDBJ whole genome shotgun (WGS) entry which is preliminary data.</text>
</comment>
<dbReference type="Pfam" id="PF13178">
    <property type="entry name" value="DUF4005"/>
    <property type="match status" value="1"/>
</dbReference>
<dbReference type="InterPro" id="IPR025064">
    <property type="entry name" value="DUF4005"/>
</dbReference>
<evidence type="ECO:0000259" key="5">
    <source>
        <dbReference type="Pfam" id="PF13178"/>
    </source>
</evidence>
<evidence type="ECO:0000256" key="3">
    <source>
        <dbReference type="ARBA" id="ARBA00024378"/>
    </source>
</evidence>
<dbReference type="Proteomes" id="UP000825729">
    <property type="component" value="Unassembled WGS sequence"/>
</dbReference>
<evidence type="ECO:0000256" key="4">
    <source>
        <dbReference type="SAM" id="MobiDB-lite"/>
    </source>
</evidence>
<dbReference type="EMBL" id="JAINDJ010000005">
    <property type="protein sequence ID" value="KAG9448236.1"/>
    <property type="molecule type" value="Genomic_DNA"/>
</dbReference>
<protein>
    <recommendedName>
        <fullName evidence="5">DUF4005 domain-containing protein</fullName>
    </recommendedName>
</protein>